<keyword evidence="2" id="KW-1185">Reference proteome</keyword>
<name>A0A9X2S4B4_9FIRM</name>
<dbReference type="RefSeq" id="WP_052232887.1">
    <property type="nucleotide sequence ID" value="NZ_JANKBY010000231.1"/>
</dbReference>
<evidence type="ECO:0000313" key="2">
    <source>
        <dbReference type="Proteomes" id="UP001140817"/>
    </source>
</evidence>
<dbReference type="AlphaFoldDB" id="A0A9X2S4B4"/>
<protein>
    <submittedName>
        <fullName evidence="1">Uncharacterized protein</fullName>
    </submittedName>
</protein>
<gene>
    <name evidence="1" type="ORF">NSA58_14645</name>
</gene>
<evidence type="ECO:0000313" key="1">
    <source>
        <dbReference type="EMBL" id="MCR1824027.1"/>
    </source>
</evidence>
<proteinExistence type="predicted"/>
<dbReference type="EMBL" id="JANKBY010000231">
    <property type="protein sequence ID" value="MCR1824027.1"/>
    <property type="molecule type" value="Genomic_DNA"/>
</dbReference>
<sequence length="154" mass="18091">MTIIDTYSTKGDSIEILLRQIGATKITKVKGYLYFIKFKIDDLDITYTYNINHKNQYFLQRIEPYPLGKGIFSKEIEIVSFIKKDLSKFKKAIKLDNFNKFLNLNNTITSLTTDVENLFLNYDISDIDINQLEETLSTFYDKIEECKKNIKTIE</sequence>
<organism evidence="1 2">
    <name type="scientific">Terrisporobacter muris</name>
    <dbReference type="NCBI Taxonomy" id="2963284"/>
    <lineage>
        <taxon>Bacteria</taxon>
        <taxon>Bacillati</taxon>
        <taxon>Bacillota</taxon>
        <taxon>Clostridia</taxon>
        <taxon>Peptostreptococcales</taxon>
        <taxon>Peptostreptococcaceae</taxon>
        <taxon>Terrisporobacter</taxon>
    </lineage>
</organism>
<comment type="caution">
    <text evidence="1">The sequence shown here is derived from an EMBL/GenBank/DDBJ whole genome shotgun (WGS) entry which is preliminary data.</text>
</comment>
<accession>A0A9X2S4B4</accession>
<dbReference type="Proteomes" id="UP001140817">
    <property type="component" value="Unassembled WGS sequence"/>
</dbReference>
<reference evidence="1" key="1">
    <citation type="submission" date="2022-07" db="EMBL/GenBank/DDBJ databases">
        <title>Enhanced cultured diversity of the mouse gut microbiota enables custom-made synthetic communities.</title>
        <authorList>
            <person name="Afrizal A."/>
        </authorList>
    </citation>
    <scope>NUCLEOTIDE SEQUENCE</scope>
    <source>
        <strain evidence="1">DSM 29186</strain>
    </source>
</reference>